<accession>A0AAJ1ICP3</accession>
<evidence type="ECO:0000313" key="2">
    <source>
        <dbReference type="Proteomes" id="UP001221217"/>
    </source>
</evidence>
<proteinExistence type="predicted"/>
<evidence type="ECO:0000313" key="1">
    <source>
        <dbReference type="EMBL" id="MDC7226873.1"/>
    </source>
</evidence>
<protein>
    <submittedName>
        <fullName evidence="1">Uncharacterized protein</fullName>
    </submittedName>
</protein>
<comment type="caution">
    <text evidence="1">The sequence shown here is derived from an EMBL/GenBank/DDBJ whole genome shotgun (WGS) entry which is preliminary data.</text>
</comment>
<dbReference type="AlphaFoldDB" id="A0AAJ1ICP3"/>
<sequence length="136" mass="15378">MKRVIFLLVIIIGFSFPLWAENIILSSDIPINKLDLNFAHVIKVNAIKNLEDWRFDVTLLHNDTGWNHYADLWVVVDSQTGEEYGRRVLTHPHVNEQPFTRSQTGIKIPATVETVIVKAACNVHGFGGTELSISLK</sequence>
<organism evidence="1 2">
    <name type="scientific">Candidatus Thalassospirochaeta sargassi</name>
    <dbReference type="NCBI Taxonomy" id="3119039"/>
    <lineage>
        <taxon>Bacteria</taxon>
        <taxon>Pseudomonadati</taxon>
        <taxon>Spirochaetota</taxon>
        <taxon>Spirochaetia</taxon>
        <taxon>Spirochaetales</taxon>
        <taxon>Spirochaetaceae</taxon>
        <taxon>Candidatus Thalassospirochaeta</taxon>
    </lineage>
</organism>
<dbReference type="EMBL" id="JAQQAL010000018">
    <property type="protein sequence ID" value="MDC7226873.1"/>
    <property type="molecule type" value="Genomic_DNA"/>
</dbReference>
<dbReference type="Proteomes" id="UP001221217">
    <property type="component" value="Unassembled WGS sequence"/>
</dbReference>
<gene>
    <name evidence="1" type="ORF">PQJ61_08905</name>
</gene>
<name>A0AAJ1ICP3_9SPIO</name>
<reference evidence="1 2" key="1">
    <citation type="submission" date="2022-12" db="EMBL/GenBank/DDBJ databases">
        <title>Metagenome assembled genome from gulf of manar.</title>
        <authorList>
            <person name="Kohli P."/>
            <person name="Pk S."/>
            <person name="Venkata Ramana C."/>
            <person name="Sasikala C."/>
        </authorList>
    </citation>
    <scope>NUCLEOTIDE SEQUENCE [LARGE SCALE GENOMIC DNA]</scope>
    <source>
        <strain evidence="1">JB008</strain>
    </source>
</reference>